<dbReference type="Pfam" id="PF00440">
    <property type="entry name" value="TetR_N"/>
    <property type="match status" value="1"/>
</dbReference>
<keyword evidence="3" id="KW-0804">Transcription</keyword>
<dbReference type="EMBL" id="CP072384">
    <property type="protein sequence ID" value="QUC08397.1"/>
    <property type="molecule type" value="Genomic_DNA"/>
</dbReference>
<dbReference type="PANTHER" id="PTHR30055:SF234">
    <property type="entry name" value="HTH-TYPE TRANSCRIPTIONAL REGULATOR BETI"/>
    <property type="match status" value="1"/>
</dbReference>
<dbReference type="SUPFAM" id="SSF48498">
    <property type="entry name" value="Tetracyclin repressor-like, C-terminal domain"/>
    <property type="match status" value="1"/>
</dbReference>
<dbReference type="InterPro" id="IPR036271">
    <property type="entry name" value="Tet_transcr_reg_TetR-rel_C_sf"/>
</dbReference>
<evidence type="ECO:0000313" key="6">
    <source>
        <dbReference type="EMBL" id="QUC08397.1"/>
    </source>
</evidence>
<dbReference type="PANTHER" id="PTHR30055">
    <property type="entry name" value="HTH-TYPE TRANSCRIPTIONAL REGULATOR RUTR"/>
    <property type="match status" value="1"/>
</dbReference>
<dbReference type="PRINTS" id="PR00455">
    <property type="entry name" value="HTHTETR"/>
</dbReference>
<name>A0ABX7Y6G3_9ACTN</name>
<organism evidence="6 7">
    <name type="scientific">Arachnia rubra</name>
    <dbReference type="NCBI Taxonomy" id="1547448"/>
    <lineage>
        <taxon>Bacteria</taxon>
        <taxon>Bacillati</taxon>
        <taxon>Actinomycetota</taxon>
        <taxon>Actinomycetes</taxon>
        <taxon>Propionibacteriales</taxon>
        <taxon>Propionibacteriaceae</taxon>
        <taxon>Arachnia</taxon>
    </lineage>
</organism>
<keyword evidence="2 4" id="KW-0238">DNA-binding</keyword>
<sequence>MSERVARRRAQTRERIFTEAMQLFVERGFDNVTVADITEAADIGKGTFFTHFPSKRDVFRYLGEQVADAMSSAVTEKPAGTARERLQRVLGAAATWLEAHPELIRQMFQARSINLTMDLGSTNQQRFRDLLASILTDAQQAGELRGDFLVDDAVTLVFGSYYTCCAAWVQDPGARSLHDRLDAMLDVVFQGLAAR</sequence>
<dbReference type="RefSeq" id="WP_212324253.1">
    <property type="nucleotide sequence ID" value="NZ_AP024463.1"/>
</dbReference>
<evidence type="ECO:0000256" key="2">
    <source>
        <dbReference type="ARBA" id="ARBA00023125"/>
    </source>
</evidence>
<dbReference type="SUPFAM" id="SSF46689">
    <property type="entry name" value="Homeodomain-like"/>
    <property type="match status" value="1"/>
</dbReference>
<gene>
    <name evidence="6" type="ORF">J5A65_01200</name>
</gene>
<proteinExistence type="predicted"/>
<evidence type="ECO:0000256" key="1">
    <source>
        <dbReference type="ARBA" id="ARBA00023015"/>
    </source>
</evidence>
<dbReference type="Gene3D" id="1.10.357.10">
    <property type="entry name" value="Tetracycline Repressor, domain 2"/>
    <property type="match status" value="1"/>
</dbReference>
<dbReference type="InterPro" id="IPR009057">
    <property type="entry name" value="Homeodomain-like_sf"/>
</dbReference>
<dbReference type="InterPro" id="IPR050109">
    <property type="entry name" value="HTH-type_TetR-like_transc_reg"/>
</dbReference>
<evidence type="ECO:0000256" key="4">
    <source>
        <dbReference type="PROSITE-ProRule" id="PRU00335"/>
    </source>
</evidence>
<dbReference type="Pfam" id="PF21597">
    <property type="entry name" value="TetR_C_43"/>
    <property type="match status" value="1"/>
</dbReference>
<evidence type="ECO:0000313" key="7">
    <source>
        <dbReference type="Proteomes" id="UP000678513"/>
    </source>
</evidence>
<evidence type="ECO:0000259" key="5">
    <source>
        <dbReference type="PROSITE" id="PS50977"/>
    </source>
</evidence>
<dbReference type="Proteomes" id="UP000678513">
    <property type="component" value="Chromosome"/>
</dbReference>
<feature type="DNA-binding region" description="H-T-H motif" evidence="4">
    <location>
        <begin position="33"/>
        <end position="52"/>
    </location>
</feature>
<keyword evidence="7" id="KW-1185">Reference proteome</keyword>
<evidence type="ECO:0000256" key="3">
    <source>
        <dbReference type="ARBA" id="ARBA00023163"/>
    </source>
</evidence>
<accession>A0ABX7Y6G3</accession>
<keyword evidence="1" id="KW-0805">Transcription regulation</keyword>
<dbReference type="InterPro" id="IPR023772">
    <property type="entry name" value="DNA-bd_HTH_TetR-type_CS"/>
</dbReference>
<dbReference type="PROSITE" id="PS50977">
    <property type="entry name" value="HTH_TETR_2"/>
    <property type="match status" value="1"/>
</dbReference>
<dbReference type="PROSITE" id="PS01081">
    <property type="entry name" value="HTH_TETR_1"/>
    <property type="match status" value="1"/>
</dbReference>
<protein>
    <submittedName>
        <fullName evidence="6">TetR/AcrR family transcriptional regulator</fullName>
    </submittedName>
</protein>
<dbReference type="InterPro" id="IPR001647">
    <property type="entry name" value="HTH_TetR"/>
</dbReference>
<feature type="domain" description="HTH tetR-type" evidence="5">
    <location>
        <begin position="10"/>
        <end position="70"/>
    </location>
</feature>
<reference evidence="6 7" key="1">
    <citation type="submission" date="2021-03" db="EMBL/GenBank/DDBJ databases">
        <title>Human Oral Microbial Genomes.</title>
        <authorList>
            <person name="Johnston C.D."/>
            <person name="Chen T."/>
            <person name="Dewhirst F.E."/>
        </authorList>
    </citation>
    <scope>NUCLEOTIDE SEQUENCE [LARGE SCALE GENOMIC DNA]</scope>
    <source>
        <strain evidence="6 7">DSMZ 100122</strain>
    </source>
</reference>
<dbReference type="InterPro" id="IPR049445">
    <property type="entry name" value="TetR_SbtR-like_C"/>
</dbReference>